<comment type="caution">
    <text evidence="2">The sequence shown here is derived from an EMBL/GenBank/DDBJ whole genome shotgun (WGS) entry which is preliminary data.</text>
</comment>
<dbReference type="Proteomes" id="UP001595907">
    <property type="component" value="Unassembled WGS sequence"/>
</dbReference>
<evidence type="ECO:0000313" key="3">
    <source>
        <dbReference type="Proteomes" id="UP001595907"/>
    </source>
</evidence>
<evidence type="ECO:0000256" key="1">
    <source>
        <dbReference type="PROSITE-ProRule" id="PRU00339"/>
    </source>
</evidence>
<protein>
    <recommendedName>
        <fullName evidence="4">Tetratricopeptide repeat protein</fullName>
    </recommendedName>
</protein>
<dbReference type="RefSeq" id="WP_379707684.1">
    <property type="nucleotide sequence ID" value="NZ_JBHSCZ010000001.1"/>
</dbReference>
<dbReference type="EMBL" id="JBHSCZ010000001">
    <property type="protein sequence ID" value="MFC4262328.1"/>
    <property type="molecule type" value="Genomic_DNA"/>
</dbReference>
<feature type="repeat" description="TPR" evidence="1">
    <location>
        <begin position="151"/>
        <end position="184"/>
    </location>
</feature>
<keyword evidence="3" id="KW-1185">Reference proteome</keyword>
<dbReference type="PANTHER" id="PTHR12558:SF13">
    <property type="entry name" value="CELL DIVISION CYCLE PROTEIN 27 HOMOLOG"/>
    <property type="match status" value="1"/>
</dbReference>
<sequence length="517" mass="58554">MAHLFEKKDRHVIPNWRSFDNTAKLGELNGSKGIELVSTFKPDISDLLDDWTEIDNQTIGVAGDILGVALVSNQKSDPKIIEIAKFVLQNENVSPKALSSAAKEILKPSQDKLINLDFNTIELFQDPTSLIIIHKKINELKNRLKNNPKNSINWIEIGRYYAIIGQSEKAERAIKNALFLSPENRFILRNMARFFVHLGDGGISFAHDILRKSQLVNSDPWLLSTEISLATLRGRNSRFVKQGLQVIESDSFHPFNVTELASALATVELKNDSLKKSRKLFEKSLRKPNDNSLAQAEWASQEENNLFSLDSSKSNLANSFEAKARHYAEKENWKEAIEYSKKWFLDLPFSKGSILFGNNIALNKLKNHDVAIEIGKLGLLSHPHDPHLLNNIIYSLCLNDKIEEAELLFQRVDKSDLTSKSIHNICLLATQGLLNYRKGNPENARALYLEAMELAKSTGHKSYISKALVNMTREELLLGQQDMSDVIPKLKDILKKTDDPDLEEDIKEVIELYNKKS</sequence>
<accession>A0ABV8QRM6</accession>
<dbReference type="InterPro" id="IPR019734">
    <property type="entry name" value="TPR_rpt"/>
</dbReference>
<evidence type="ECO:0000313" key="2">
    <source>
        <dbReference type="EMBL" id="MFC4262328.1"/>
    </source>
</evidence>
<dbReference type="InterPro" id="IPR011990">
    <property type="entry name" value="TPR-like_helical_dom_sf"/>
</dbReference>
<name>A0ABV8QRM6_9BACT</name>
<keyword evidence="1" id="KW-0802">TPR repeat</keyword>
<gene>
    <name evidence="2" type="ORF">ACFOWM_05540</name>
</gene>
<dbReference type="PROSITE" id="PS50005">
    <property type="entry name" value="TPR"/>
    <property type="match status" value="1"/>
</dbReference>
<dbReference type="SUPFAM" id="SSF48452">
    <property type="entry name" value="TPR-like"/>
    <property type="match status" value="2"/>
</dbReference>
<evidence type="ECO:0008006" key="4">
    <source>
        <dbReference type="Google" id="ProtNLM"/>
    </source>
</evidence>
<reference evidence="3" key="1">
    <citation type="journal article" date="2019" name="Int. J. Syst. Evol. Microbiol.">
        <title>The Global Catalogue of Microorganisms (GCM) 10K type strain sequencing project: providing services to taxonomists for standard genome sequencing and annotation.</title>
        <authorList>
            <consortium name="The Broad Institute Genomics Platform"/>
            <consortium name="The Broad Institute Genome Sequencing Center for Infectious Disease"/>
            <person name="Wu L."/>
            <person name="Ma J."/>
        </authorList>
    </citation>
    <scope>NUCLEOTIDE SEQUENCE [LARGE SCALE GENOMIC DNA]</scope>
    <source>
        <strain evidence="3">CECT 8289</strain>
    </source>
</reference>
<organism evidence="2 3">
    <name type="scientific">Ferruginibacter yonginensis</name>
    <dbReference type="NCBI Taxonomy" id="1310416"/>
    <lineage>
        <taxon>Bacteria</taxon>
        <taxon>Pseudomonadati</taxon>
        <taxon>Bacteroidota</taxon>
        <taxon>Chitinophagia</taxon>
        <taxon>Chitinophagales</taxon>
        <taxon>Chitinophagaceae</taxon>
        <taxon>Ferruginibacter</taxon>
    </lineage>
</organism>
<proteinExistence type="predicted"/>
<dbReference type="PANTHER" id="PTHR12558">
    <property type="entry name" value="CELL DIVISION CYCLE 16,23,27"/>
    <property type="match status" value="1"/>
</dbReference>
<dbReference type="SMART" id="SM00028">
    <property type="entry name" value="TPR"/>
    <property type="match status" value="3"/>
</dbReference>
<dbReference type="Gene3D" id="1.25.40.10">
    <property type="entry name" value="Tetratricopeptide repeat domain"/>
    <property type="match status" value="1"/>
</dbReference>